<sequence>MTAITRDDTQQMCFVTTDDGRDLAIPYQAIASWRALLGLESYDTALETIIEHTHPDAEPVDWAAKYDQLRDANDTDDTTAEQQTAAPAMALRAAATHAPSQLDPIRATLAALETAFITQVKQGGTQ</sequence>
<accession>A0A395XEI9</accession>
<name>A0A395XEI9_9BIFI</name>
<dbReference type="AlphaFoldDB" id="A0A395XEI9"/>
<dbReference type="EMBL" id="QRZV01000009">
    <property type="protein sequence ID" value="RGW07038.1"/>
    <property type="molecule type" value="Genomic_DNA"/>
</dbReference>
<proteinExistence type="predicted"/>
<organism evidence="1 2">
    <name type="scientific">Bifidobacterium pseudolongum</name>
    <dbReference type="NCBI Taxonomy" id="1694"/>
    <lineage>
        <taxon>Bacteria</taxon>
        <taxon>Bacillati</taxon>
        <taxon>Actinomycetota</taxon>
        <taxon>Actinomycetes</taxon>
        <taxon>Bifidobacteriales</taxon>
        <taxon>Bifidobacteriaceae</taxon>
        <taxon>Bifidobacterium</taxon>
    </lineage>
</organism>
<reference evidence="1 2" key="1">
    <citation type="submission" date="2018-08" db="EMBL/GenBank/DDBJ databases">
        <title>A genome reference for cultivated species of the human gut microbiota.</title>
        <authorList>
            <person name="Zou Y."/>
            <person name="Xue W."/>
            <person name="Luo G."/>
        </authorList>
    </citation>
    <scope>NUCLEOTIDE SEQUENCE [LARGE SCALE GENOMIC DNA]</scope>
    <source>
        <strain evidence="1 2">AF13-3LB</strain>
    </source>
</reference>
<dbReference type="Proteomes" id="UP000265970">
    <property type="component" value="Unassembled WGS sequence"/>
</dbReference>
<evidence type="ECO:0000313" key="2">
    <source>
        <dbReference type="Proteomes" id="UP000265970"/>
    </source>
</evidence>
<gene>
    <name evidence="1" type="ORF">DWV92_09485</name>
</gene>
<protein>
    <submittedName>
        <fullName evidence="1">Uncharacterized protein</fullName>
    </submittedName>
</protein>
<dbReference type="RefSeq" id="WP_118239802.1">
    <property type="nucleotide sequence ID" value="NZ_QRZV01000009.1"/>
</dbReference>
<comment type="caution">
    <text evidence="1">The sequence shown here is derived from an EMBL/GenBank/DDBJ whole genome shotgun (WGS) entry which is preliminary data.</text>
</comment>
<evidence type="ECO:0000313" key="1">
    <source>
        <dbReference type="EMBL" id="RGW07038.1"/>
    </source>
</evidence>